<organism evidence="1 2">
    <name type="scientific">Actinoplanes campanulatus</name>
    <dbReference type="NCBI Taxonomy" id="113559"/>
    <lineage>
        <taxon>Bacteria</taxon>
        <taxon>Bacillati</taxon>
        <taxon>Actinomycetota</taxon>
        <taxon>Actinomycetes</taxon>
        <taxon>Micromonosporales</taxon>
        <taxon>Micromonosporaceae</taxon>
        <taxon>Actinoplanes</taxon>
    </lineage>
</organism>
<reference evidence="1 2" key="1">
    <citation type="submission" date="2020-08" db="EMBL/GenBank/DDBJ databases">
        <title>Genomic Encyclopedia of Type Strains, Phase III (KMG-III): the genomes of soil and plant-associated and newly described type strains.</title>
        <authorList>
            <person name="Whitman W."/>
        </authorList>
    </citation>
    <scope>NUCLEOTIDE SEQUENCE [LARGE SCALE GENOMIC DNA]</scope>
    <source>
        <strain evidence="1 2">CECT 3287</strain>
    </source>
</reference>
<dbReference type="Pfam" id="PF17388">
    <property type="entry name" value="GP24_25"/>
    <property type="match status" value="1"/>
</dbReference>
<evidence type="ECO:0008006" key="3">
    <source>
        <dbReference type="Google" id="ProtNLM"/>
    </source>
</evidence>
<protein>
    <recommendedName>
        <fullName evidence="3">Tail assembly chaperone</fullName>
    </recommendedName>
</protein>
<accession>A0A7W5FIE9</accession>
<dbReference type="AlphaFoldDB" id="A0A7W5FIE9"/>
<dbReference type="InterPro" id="IPR020132">
    <property type="entry name" value="Gp24/Gp25"/>
</dbReference>
<dbReference type="Proteomes" id="UP000590749">
    <property type="component" value="Unassembled WGS sequence"/>
</dbReference>
<dbReference type="EMBL" id="JACHXF010000018">
    <property type="protein sequence ID" value="MBB3099400.1"/>
    <property type="molecule type" value="Genomic_DNA"/>
</dbReference>
<name>A0A7W5FIE9_9ACTN</name>
<gene>
    <name evidence="1" type="ORF">FHR83_007106</name>
</gene>
<sequence>MSTFTLDSIREAAEAKYGSTDIELPNGSEVRLVNVLKLKKDKRAALIALQDGMREDGADQEEMINEAFRLVAATPAQAEALIEAIEGDLTVAAELFQRYVKGTQVGEASGSQG</sequence>
<evidence type="ECO:0000313" key="1">
    <source>
        <dbReference type="EMBL" id="MBB3099400.1"/>
    </source>
</evidence>
<comment type="caution">
    <text evidence="1">The sequence shown here is derived from an EMBL/GenBank/DDBJ whole genome shotgun (WGS) entry which is preliminary data.</text>
</comment>
<evidence type="ECO:0000313" key="2">
    <source>
        <dbReference type="Proteomes" id="UP000590749"/>
    </source>
</evidence>
<proteinExistence type="predicted"/>
<dbReference type="RefSeq" id="WP_183225452.1">
    <property type="nucleotide sequence ID" value="NZ_BMPW01000021.1"/>
</dbReference>
<keyword evidence="2" id="KW-1185">Reference proteome</keyword>